<name>A0A3A5L7N6_9GAMM</name>
<dbReference type="GeneID" id="48946384"/>
<organism evidence="2 3">
    <name type="scientific">Legionella taurinensis</name>
    <dbReference type="NCBI Taxonomy" id="70611"/>
    <lineage>
        <taxon>Bacteria</taxon>
        <taxon>Pseudomonadati</taxon>
        <taxon>Pseudomonadota</taxon>
        <taxon>Gammaproteobacteria</taxon>
        <taxon>Legionellales</taxon>
        <taxon>Legionellaceae</taxon>
        <taxon>Legionella</taxon>
    </lineage>
</organism>
<protein>
    <submittedName>
        <fullName evidence="2">Transporter</fullName>
    </submittedName>
</protein>
<evidence type="ECO:0000313" key="2">
    <source>
        <dbReference type="EMBL" id="RJT43649.1"/>
    </source>
</evidence>
<reference evidence="2 3" key="1">
    <citation type="submission" date="2018-09" db="EMBL/GenBank/DDBJ databases">
        <title>Draft genome sequences of Legionella taurinensis isolated from water samples.</title>
        <authorList>
            <person name="Chakeri A."/>
            <person name="Allerberger F."/>
            <person name="Kundi M."/>
            <person name="Ruppitsch W."/>
            <person name="Schmid D."/>
        </authorList>
    </citation>
    <scope>NUCLEOTIDE SEQUENCE [LARGE SCALE GENOMIC DNA]</scope>
    <source>
        <strain evidence="2 3">4570-18-6</strain>
    </source>
</reference>
<feature type="chain" id="PRO_5018664818" evidence="1">
    <location>
        <begin position="33"/>
        <end position="151"/>
    </location>
</feature>
<dbReference type="RefSeq" id="WP_115300400.1">
    <property type="nucleotide sequence ID" value="NZ_CAAAIR010000017.1"/>
</dbReference>
<dbReference type="AlphaFoldDB" id="A0A3A5L7N6"/>
<sequence length="151" mass="16736">MKYMAALKQKRYFWLGLIASVLLVCGYSQAFADSTEEPAQSIPKTIPAIWEAIDKHGASINQALSDNHLTSIHEHAFAIRDLANALPALSKDLSEEQKKTLQQNLSYVGQLATRLDKTGDANDKEGTEANWQKLQKVLAQLRALYTPNAPN</sequence>
<dbReference type="Proteomes" id="UP000270757">
    <property type="component" value="Unassembled WGS sequence"/>
</dbReference>
<evidence type="ECO:0000256" key="1">
    <source>
        <dbReference type="SAM" id="SignalP"/>
    </source>
</evidence>
<gene>
    <name evidence="2" type="ORF">D6J04_14110</name>
</gene>
<keyword evidence="1" id="KW-0732">Signal</keyword>
<accession>A0A3A5L7N6</accession>
<evidence type="ECO:0000313" key="3">
    <source>
        <dbReference type="Proteomes" id="UP000270757"/>
    </source>
</evidence>
<comment type="caution">
    <text evidence="2">The sequence shown here is derived from an EMBL/GenBank/DDBJ whole genome shotgun (WGS) entry which is preliminary data.</text>
</comment>
<proteinExistence type="predicted"/>
<feature type="signal peptide" evidence="1">
    <location>
        <begin position="1"/>
        <end position="32"/>
    </location>
</feature>
<dbReference type="EMBL" id="QZWB01000022">
    <property type="protein sequence ID" value="RJT43649.1"/>
    <property type="molecule type" value="Genomic_DNA"/>
</dbReference>